<evidence type="ECO:0000256" key="1">
    <source>
        <dbReference type="SAM" id="SignalP"/>
    </source>
</evidence>
<proteinExistence type="predicted"/>
<feature type="chain" id="PRO_5024343355" evidence="1">
    <location>
        <begin position="25"/>
        <end position="616"/>
    </location>
</feature>
<dbReference type="InterPro" id="IPR026444">
    <property type="entry name" value="Secre_tail"/>
</dbReference>
<evidence type="ECO:0000313" key="2">
    <source>
        <dbReference type="EMBL" id="KAA6303060.1"/>
    </source>
</evidence>
<dbReference type="EMBL" id="SNRX01000003">
    <property type="protein sequence ID" value="KAA6303060.1"/>
    <property type="molecule type" value="Genomic_DNA"/>
</dbReference>
<dbReference type="AlphaFoldDB" id="A0A5M8P498"/>
<dbReference type="NCBIfam" id="TIGR04183">
    <property type="entry name" value="Por_Secre_tail"/>
    <property type="match status" value="1"/>
</dbReference>
<gene>
    <name evidence="2" type="ORF">EZS26_000663</name>
</gene>
<dbReference type="InterPro" id="IPR011050">
    <property type="entry name" value="Pectin_lyase_fold/virulence"/>
</dbReference>
<keyword evidence="1" id="KW-0732">Signal</keyword>
<comment type="caution">
    <text evidence="2">The sequence shown here is derived from an EMBL/GenBank/DDBJ whole genome shotgun (WGS) entry which is preliminary data.</text>
</comment>
<protein>
    <submittedName>
        <fullName evidence="2">Uncharacterized protein</fullName>
    </submittedName>
</protein>
<dbReference type="Proteomes" id="UP000324575">
    <property type="component" value="Unassembled WGS sequence"/>
</dbReference>
<name>A0A5M8P498_9BACT</name>
<dbReference type="SUPFAM" id="SSF51126">
    <property type="entry name" value="Pectin lyase-like"/>
    <property type="match status" value="1"/>
</dbReference>
<reference evidence="2 3" key="1">
    <citation type="submission" date="2019-03" db="EMBL/GenBank/DDBJ databases">
        <title>Single cell metagenomics reveals metabolic interactions within the superorganism composed of flagellate Streblomastix strix and complex community of Bacteroidetes bacteria on its surface.</title>
        <authorList>
            <person name="Treitli S.C."/>
            <person name="Kolisko M."/>
            <person name="Husnik F."/>
            <person name="Keeling P."/>
            <person name="Hampl V."/>
        </authorList>
    </citation>
    <scope>NUCLEOTIDE SEQUENCE [LARGE SCALE GENOMIC DNA]</scope>
    <source>
        <strain evidence="2">St1</strain>
    </source>
</reference>
<organism evidence="2 3">
    <name type="scientific">Candidatus Ordinivivax streblomastigis</name>
    <dbReference type="NCBI Taxonomy" id="2540710"/>
    <lineage>
        <taxon>Bacteria</taxon>
        <taxon>Pseudomonadati</taxon>
        <taxon>Bacteroidota</taxon>
        <taxon>Bacteroidia</taxon>
        <taxon>Bacteroidales</taxon>
        <taxon>Candidatus Ordinivivax</taxon>
    </lineage>
</organism>
<accession>A0A5M8P498</accession>
<feature type="signal peptide" evidence="1">
    <location>
        <begin position="1"/>
        <end position="24"/>
    </location>
</feature>
<evidence type="ECO:0000313" key="3">
    <source>
        <dbReference type="Proteomes" id="UP000324575"/>
    </source>
</evidence>
<sequence>MKAIYFLKSLALIALVMLATNAKAVEISVTNGATDTELAAALDQAQTGDVILINGWVTINAVVEITKNVTIKAGVDNAGFDGGNKTRLFEIHPEPIDGAKLVFENLGFMKGDARKNDDKDGGVARINAGVTEFIMCYFDSNVAVRGGAFFITEDGTAVSFKGCEAANNIAQGGGNDSRGGYIFTDGETHISHDYCKISSNQSIGGRGGAFCLFGAGTRRFYHTVISNNRAGNWGPDPDGVATGDVKLDENGNNVNDGEYEGAVAYITNGATTFESCGIIANKSWSHGGIIMAIGNGAAPADLSVTFINSTITQNQSLSNRAPIWTWDATYTFVNTLFVGNRGQNQGNGAGFDGNNNPNVRLNIFNSVFARNIAGGDGAVDIRAIPNYATQVIVKNSLIGLMQGEASGVIPIDNANIPTKSNVAMYKLVNEDAAELGAVAAWENSGVDFSQGVRYSTSFKMPYYLLEAGSIVTKLGDPILLGDYDLDTDLFDQQRTIAADYSITAAPTLASVEDEYDDTGWEEKVLPTGITSPNVTVLGVQLINTVVENGILGINFGELRGAAKAELYSVTGQKLENVFSSIVVSKGYYNLKTATPGIYLLKVTVAGTTSTQRLIVK</sequence>